<dbReference type="InterPro" id="IPR027417">
    <property type="entry name" value="P-loop_NTPase"/>
</dbReference>
<evidence type="ECO:0000313" key="10">
    <source>
        <dbReference type="EMBL" id="TWE16122.1"/>
    </source>
</evidence>
<keyword evidence="8" id="KW-0472">Membrane</keyword>
<feature type="domain" description="ABC transporter" evidence="9">
    <location>
        <begin position="6"/>
        <end position="240"/>
    </location>
</feature>
<dbReference type="InterPro" id="IPR003593">
    <property type="entry name" value="AAA+_ATPase"/>
</dbReference>
<evidence type="ECO:0000256" key="2">
    <source>
        <dbReference type="ARBA" id="ARBA00005417"/>
    </source>
</evidence>
<dbReference type="Proteomes" id="UP000318416">
    <property type="component" value="Unassembled WGS sequence"/>
</dbReference>
<gene>
    <name evidence="10" type="ORF">FB465_1087</name>
</gene>
<evidence type="ECO:0000313" key="11">
    <source>
        <dbReference type="Proteomes" id="UP000318416"/>
    </source>
</evidence>
<dbReference type="PANTHER" id="PTHR43166">
    <property type="entry name" value="AMINO ACID IMPORT ATP-BINDING PROTEIN"/>
    <property type="match status" value="1"/>
</dbReference>
<dbReference type="PANTHER" id="PTHR43166:SF9">
    <property type="entry name" value="GLUTAMATE_ASPARTATE IMPORT ATP-BINDING PROTEIN GLTL"/>
    <property type="match status" value="1"/>
</dbReference>
<evidence type="ECO:0000256" key="7">
    <source>
        <dbReference type="ARBA" id="ARBA00022970"/>
    </source>
</evidence>
<dbReference type="Pfam" id="PF00005">
    <property type="entry name" value="ABC_tran"/>
    <property type="match status" value="1"/>
</dbReference>
<keyword evidence="7" id="KW-0029">Amino-acid transport</keyword>
<proteinExistence type="inferred from homology"/>
<dbReference type="GO" id="GO:0016887">
    <property type="term" value="F:ATP hydrolysis activity"/>
    <property type="evidence" value="ECO:0007669"/>
    <property type="project" value="InterPro"/>
</dbReference>
<evidence type="ECO:0000256" key="4">
    <source>
        <dbReference type="ARBA" id="ARBA00022475"/>
    </source>
</evidence>
<dbReference type="RefSeq" id="WP_145788045.1">
    <property type="nucleotide sequence ID" value="NZ_BAAABR010000085.1"/>
</dbReference>
<protein>
    <submittedName>
        <fullName evidence="10">Amino acid ABC transporter ATP-binding protein (PAAT family)</fullName>
    </submittedName>
</protein>
<keyword evidence="3" id="KW-0813">Transport</keyword>
<dbReference type="SMART" id="SM00382">
    <property type="entry name" value="AAA"/>
    <property type="match status" value="1"/>
</dbReference>
<dbReference type="OrthoDB" id="9802264at2"/>
<organism evidence="10 11">
    <name type="scientific">Kitasatospora atroaurantiaca</name>
    <dbReference type="NCBI Taxonomy" id="285545"/>
    <lineage>
        <taxon>Bacteria</taxon>
        <taxon>Bacillati</taxon>
        <taxon>Actinomycetota</taxon>
        <taxon>Actinomycetes</taxon>
        <taxon>Kitasatosporales</taxon>
        <taxon>Streptomycetaceae</taxon>
        <taxon>Kitasatospora</taxon>
    </lineage>
</organism>
<dbReference type="InterPro" id="IPR017871">
    <property type="entry name" value="ABC_transporter-like_CS"/>
</dbReference>
<evidence type="ECO:0000259" key="9">
    <source>
        <dbReference type="PROSITE" id="PS50893"/>
    </source>
</evidence>
<dbReference type="GO" id="GO:0005524">
    <property type="term" value="F:ATP binding"/>
    <property type="evidence" value="ECO:0007669"/>
    <property type="project" value="UniProtKB-KW"/>
</dbReference>
<dbReference type="PROSITE" id="PS50893">
    <property type="entry name" value="ABC_TRANSPORTER_2"/>
    <property type="match status" value="1"/>
</dbReference>
<dbReference type="PROSITE" id="PS00211">
    <property type="entry name" value="ABC_TRANSPORTER_1"/>
    <property type="match status" value="1"/>
</dbReference>
<reference evidence="10 11" key="1">
    <citation type="submission" date="2019-06" db="EMBL/GenBank/DDBJ databases">
        <title>Sequencing the genomes of 1000 actinobacteria strains.</title>
        <authorList>
            <person name="Klenk H.-P."/>
        </authorList>
    </citation>
    <scope>NUCLEOTIDE SEQUENCE [LARGE SCALE GENOMIC DNA]</scope>
    <source>
        <strain evidence="10 11">DSM 41649</strain>
    </source>
</reference>
<dbReference type="PIRSF" id="PIRSF039085">
    <property type="entry name" value="ABC_ATPase_HisP"/>
    <property type="match status" value="1"/>
</dbReference>
<keyword evidence="4" id="KW-1003">Cell membrane</keyword>
<dbReference type="InterPro" id="IPR030679">
    <property type="entry name" value="ABC_ATPase_HisP-typ"/>
</dbReference>
<dbReference type="AlphaFoldDB" id="A0A561EKP5"/>
<dbReference type="SUPFAM" id="SSF52540">
    <property type="entry name" value="P-loop containing nucleoside triphosphate hydrolases"/>
    <property type="match status" value="1"/>
</dbReference>
<dbReference type="InterPro" id="IPR050086">
    <property type="entry name" value="MetN_ABC_transporter-like"/>
</dbReference>
<keyword evidence="11" id="KW-1185">Reference proteome</keyword>
<name>A0A561EKP5_9ACTN</name>
<evidence type="ECO:0000256" key="8">
    <source>
        <dbReference type="ARBA" id="ARBA00023136"/>
    </source>
</evidence>
<dbReference type="GO" id="GO:0005886">
    <property type="term" value="C:plasma membrane"/>
    <property type="evidence" value="ECO:0007669"/>
    <property type="project" value="UniProtKB-SubCell"/>
</dbReference>
<comment type="similarity">
    <text evidence="2">Belongs to the ABC transporter superfamily.</text>
</comment>
<evidence type="ECO:0000256" key="6">
    <source>
        <dbReference type="ARBA" id="ARBA00022840"/>
    </source>
</evidence>
<dbReference type="Gene3D" id="3.40.50.300">
    <property type="entry name" value="P-loop containing nucleotide triphosphate hydrolases"/>
    <property type="match status" value="1"/>
</dbReference>
<accession>A0A561EKP5</accession>
<evidence type="ECO:0000256" key="1">
    <source>
        <dbReference type="ARBA" id="ARBA00004202"/>
    </source>
</evidence>
<sequence>MTTPVLRLESVRKSFGEQVVLRDIDLAVPTHSVTALIGASGSGKSTLMRCANLLETLDDGAIFLDEEDITDPRADEDSVRRRIGVVFQAYNLFPHMTVLDNITLAPRRVHGLGRAEAEAKALELLDRLGLAAKATEYPDRLSGGQQQRVAIVRALATGPRLLLLDEITAALDPELVGEVLAVVRDLKEQGMTMVLSTHEMSFAREVADQVCFLDAGVVLEQGPPEQVFGDPQQERTRQFLSRIVAAGRLAPSS</sequence>
<evidence type="ECO:0000256" key="3">
    <source>
        <dbReference type="ARBA" id="ARBA00022448"/>
    </source>
</evidence>
<dbReference type="GO" id="GO:0015424">
    <property type="term" value="F:ABC-type amino acid transporter activity"/>
    <property type="evidence" value="ECO:0007669"/>
    <property type="project" value="InterPro"/>
</dbReference>
<dbReference type="EMBL" id="VIVR01000001">
    <property type="protein sequence ID" value="TWE16122.1"/>
    <property type="molecule type" value="Genomic_DNA"/>
</dbReference>
<keyword evidence="5" id="KW-0547">Nucleotide-binding</keyword>
<comment type="subcellular location">
    <subcellularLocation>
        <location evidence="1">Cell membrane</location>
        <topology evidence="1">Peripheral membrane protein</topology>
    </subcellularLocation>
</comment>
<comment type="caution">
    <text evidence="10">The sequence shown here is derived from an EMBL/GenBank/DDBJ whole genome shotgun (WGS) entry which is preliminary data.</text>
</comment>
<evidence type="ECO:0000256" key="5">
    <source>
        <dbReference type="ARBA" id="ARBA00022741"/>
    </source>
</evidence>
<keyword evidence="6 10" id="KW-0067">ATP-binding</keyword>
<dbReference type="InterPro" id="IPR003439">
    <property type="entry name" value="ABC_transporter-like_ATP-bd"/>
</dbReference>